<evidence type="ECO:0000313" key="3">
    <source>
        <dbReference type="Proteomes" id="UP000460949"/>
    </source>
</evidence>
<evidence type="ECO:0008006" key="4">
    <source>
        <dbReference type="Google" id="ProtNLM"/>
    </source>
</evidence>
<evidence type="ECO:0000313" key="2">
    <source>
        <dbReference type="EMBL" id="MYL19329.1"/>
    </source>
</evidence>
<reference evidence="2 3" key="1">
    <citation type="submission" date="2019-11" db="EMBL/GenBank/DDBJ databases">
        <title>Genome sequences of 17 halophilic strains isolated from different environments.</title>
        <authorList>
            <person name="Furrow R.E."/>
        </authorList>
    </citation>
    <scope>NUCLEOTIDE SEQUENCE [LARGE SCALE GENOMIC DNA]</scope>
    <source>
        <strain evidence="2 3">22511_23_Filter</strain>
    </source>
</reference>
<dbReference type="PROSITE" id="PS51257">
    <property type="entry name" value="PROKAR_LIPOPROTEIN"/>
    <property type="match status" value="1"/>
</dbReference>
<dbReference type="AlphaFoldDB" id="A0A845DR26"/>
<feature type="chain" id="PRO_5038502534" description="DUF5067 domain-containing protein" evidence="1">
    <location>
        <begin position="23"/>
        <end position="159"/>
    </location>
</feature>
<comment type="caution">
    <text evidence="2">The sequence shown here is derived from an EMBL/GenBank/DDBJ whole genome shotgun (WGS) entry which is preliminary data.</text>
</comment>
<dbReference type="Pfam" id="PF14039">
    <property type="entry name" value="YusW"/>
    <property type="match status" value="1"/>
</dbReference>
<feature type="signal peptide" evidence="1">
    <location>
        <begin position="1"/>
        <end position="22"/>
    </location>
</feature>
<name>A0A845DR26_9BACI</name>
<evidence type="ECO:0000256" key="1">
    <source>
        <dbReference type="SAM" id="SignalP"/>
    </source>
</evidence>
<sequence>MKKWNVCVVSVLFLLTACGEPAGEKEEVKNDLNAVDNISYDLADKTTDAFSFTAFNLDVHYPEGVTYRVYYSAYENTAQAVVYEMGKERISGTQAMNQLTPLFREMSFDQDSSDSLVIQDVLHVFGLSEGYKHFSLRVVYPGESERHYENSKKQPLSNG</sequence>
<gene>
    <name evidence="2" type="ORF">GLW04_05460</name>
</gene>
<dbReference type="Proteomes" id="UP000460949">
    <property type="component" value="Unassembled WGS sequence"/>
</dbReference>
<protein>
    <recommendedName>
        <fullName evidence="4">DUF5067 domain-containing protein</fullName>
    </recommendedName>
</protein>
<keyword evidence="1" id="KW-0732">Signal</keyword>
<dbReference type="EMBL" id="WMET01000001">
    <property type="protein sequence ID" value="MYL19329.1"/>
    <property type="molecule type" value="Genomic_DNA"/>
</dbReference>
<dbReference type="RefSeq" id="WP_160835728.1">
    <property type="nucleotide sequence ID" value="NZ_WMET01000001.1"/>
</dbReference>
<accession>A0A845DR26</accession>
<dbReference type="InterPro" id="IPR025623">
    <property type="entry name" value="YusW"/>
</dbReference>
<proteinExistence type="predicted"/>
<organism evidence="2 3">
    <name type="scientific">Halobacillus litoralis</name>
    <dbReference type="NCBI Taxonomy" id="45668"/>
    <lineage>
        <taxon>Bacteria</taxon>
        <taxon>Bacillati</taxon>
        <taxon>Bacillota</taxon>
        <taxon>Bacilli</taxon>
        <taxon>Bacillales</taxon>
        <taxon>Bacillaceae</taxon>
        <taxon>Halobacillus</taxon>
    </lineage>
</organism>